<feature type="chain" id="PRO_5010164494" evidence="1">
    <location>
        <begin position="22"/>
        <end position="171"/>
    </location>
</feature>
<sequence length="171" mass="18923">MWMSWIFACLVGLIFVSFSKAKPAADIHVAGVIECPTDAVTDALVKISSCWNYTVDNMQGTEDISGSVHVTLEDNWGHITRGRPEYHRVSTGAQFGRYCRQDHLAVTYDVAGKVTATARFFIMGNVKQSKMETCSFSVRSSAPKPVTLESRVLVGNAGGDRYWKGFGRLFM</sequence>
<dbReference type="GeneID" id="106152007"/>
<keyword evidence="2" id="KW-1185">Reference proteome</keyword>
<protein>
    <submittedName>
        <fullName evidence="3">Uncharacterized protein LOC106152007</fullName>
    </submittedName>
</protein>
<evidence type="ECO:0000256" key="1">
    <source>
        <dbReference type="SAM" id="SignalP"/>
    </source>
</evidence>
<organism evidence="2 3">
    <name type="scientific">Lingula anatina</name>
    <name type="common">Brachiopod</name>
    <name type="synonym">Lingula unguis</name>
    <dbReference type="NCBI Taxonomy" id="7574"/>
    <lineage>
        <taxon>Eukaryota</taxon>
        <taxon>Metazoa</taxon>
        <taxon>Spiralia</taxon>
        <taxon>Lophotrochozoa</taxon>
        <taxon>Brachiopoda</taxon>
        <taxon>Linguliformea</taxon>
        <taxon>Lingulata</taxon>
        <taxon>Lingulida</taxon>
        <taxon>Linguloidea</taxon>
        <taxon>Lingulidae</taxon>
        <taxon>Lingula</taxon>
    </lineage>
</organism>
<dbReference type="AlphaFoldDB" id="A0A1S3H4L8"/>
<gene>
    <name evidence="3" type="primary">LOC106152007</name>
</gene>
<dbReference type="KEGG" id="lak:106152007"/>
<dbReference type="InParanoid" id="A0A1S3H4L8"/>
<feature type="signal peptide" evidence="1">
    <location>
        <begin position="1"/>
        <end position="21"/>
    </location>
</feature>
<dbReference type="Proteomes" id="UP000085678">
    <property type="component" value="Unplaced"/>
</dbReference>
<keyword evidence="1" id="KW-0732">Signal</keyword>
<evidence type="ECO:0000313" key="3">
    <source>
        <dbReference type="RefSeq" id="XP_013380912.1"/>
    </source>
</evidence>
<dbReference type="RefSeq" id="XP_013380912.1">
    <property type="nucleotide sequence ID" value="XM_013525458.1"/>
</dbReference>
<accession>A0A1S3H4L8</accession>
<name>A0A1S3H4L8_LINAN</name>
<proteinExistence type="predicted"/>
<reference evidence="3" key="1">
    <citation type="submission" date="2025-08" db="UniProtKB">
        <authorList>
            <consortium name="RefSeq"/>
        </authorList>
    </citation>
    <scope>IDENTIFICATION</scope>
    <source>
        <tissue evidence="3">Gonads</tissue>
    </source>
</reference>
<evidence type="ECO:0000313" key="2">
    <source>
        <dbReference type="Proteomes" id="UP000085678"/>
    </source>
</evidence>